<evidence type="ECO:0000259" key="6">
    <source>
        <dbReference type="Pfam" id="PF23339"/>
    </source>
</evidence>
<dbReference type="InterPro" id="IPR028074">
    <property type="entry name" value="PHTB1_GAE_dom"/>
</dbReference>
<dbReference type="EMBL" id="OU896721">
    <property type="protein sequence ID" value="CAH1154117.1"/>
    <property type="molecule type" value="Genomic_DNA"/>
</dbReference>
<dbReference type="InterPro" id="IPR026511">
    <property type="entry name" value="PTHB1"/>
</dbReference>
<dbReference type="Proteomes" id="UP001153737">
    <property type="component" value="Chromosome 15"/>
</dbReference>
<feature type="domain" description="PTHB1 platform" evidence="4">
    <location>
        <begin position="514"/>
        <end position="619"/>
    </location>
</feature>
<dbReference type="GO" id="GO:0016020">
    <property type="term" value="C:membrane"/>
    <property type="evidence" value="ECO:0007669"/>
    <property type="project" value="TreeGrafter"/>
</dbReference>
<evidence type="ECO:0000259" key="5">
    <source>
        <dbReference type="Pfam" id="PF23338"/>
    </source>
</evidence>
<dbReference type="InterPro" id="IPR028073">
    <property type="entry name" value="PHTB1_N_dom"/>
</dbReference>
<feature type="region of interest" description="Disordered" evidence="1">
    <location>
        <begin position="818"/>
        <end position="842"/>
    </location>
</feature>
<name>A0A9P0GSE2_PHACE</name>
<organism evidence="7 8">
    <name type="scientific">Phaedon cochleariae</name>
    <name type="common">Mustard beetle</name>
    <dbReference type="NCBI Taxonomy" id="80249"/>
    <lineage>
        <taxon>Eukaryota</taxon>
        <taxon>Metazoa</taxon>
        <taxon>Ecdysozoa</taxon>
        <taxon>Arthropoda</taxon>
        <taxon>Hexapoda</taxon>
        <taxon>Insecta</taxon>
        <taxon>Pterygota</taxon>
        <taxon>Neoptera</taxon>
        <taxon>Endopterygota</taxon>
        <taxon>Coleoptera</taxon>
        <taxon>Polyphaga</taxon>
        <taxon>Cucujiformia</taxon>
        <taxon>Chrysomeloidea</taxon>
        <taxon>Chrysomelidae</taxon>
        <taxon>Chrysomelinae</taxon>
        <taxon>Chrysomelini</taxon>
        <taxon>Phaedon</taxon>
    </lineage>
</organism>
<evidence type="ECO:0000313" key="7">
    <source>
        <dbReference type="EMBL" id="CAH1154117.1"/>
    </source>
</evidence>
<evidence type="ECO:0008006" key="9">
    <source>
        <dbReference type="Google" id="ProtNLM"/>
    </source>
</evidence>
<accession>A0A9P0GSE2</accession>
<dbReference type="Pfam" id="PF23339">
    <property type="entry name" value="PTHB1_CtH"/>
    <property type="match status" value="1"/>
</dbReference>
<dbReference type="SUPFAM" id="SSF50978">
    <property type="entry name" value="WD40 repeat-like"/>
    <property type="match status" value="1"/>
</dbReference>
<dbReference type="Pfam" id="PF14727">
    <property type="entry name" value="PHTB1_N"/>
    <property type="match status" value="1"/>
</dbReference>
<dbReference type="GO" id="GO:0034464">
    <property type="term" value="C:BBSome"/>
    <property type="evidence" value="ECO:0007669"/>
    <property type="project" value="InterPro"/>
</dbReference>
<feature type="domain" description="PTHB1 N-terminal" evidence="2">
    <location>
        <begin position="1"/>
        <end position="355"/>
    </location>
</feature>
<dbReference type="Pfam" id="PF23337">
    <property type="entry name" value="PTHB1_pf"/>
    <property type="match status" value="1"/>
</dbReference>
<evidence type="ECO:0000259" key="2">
    <source>
        <dbReference type="Pfam" id="PF14727"/>
    </source>
</evidence>
<dbReference type="Pfam" id="PF23338">
    <property type="entry name" value="PTHB1_hp"/>
    <property type="match status" value="1"/>
</dbReference>
<dbReference type="InterPro" id="IPR055362">
    <property type="entry name" value="PTHB1_pf_dom"/>
</dbReference>
<evidence type="ECO:0000256" key="1">
    <source>
        <dbReference type="SAM" id="MobiDB-lite"/>
    </source>
</evidence>
<keyword evidence="8" id="KW-1185">Reference proteome</keyword>
<protein>
    <recommendedName>
        <fullName evidence="9">Protein PTHB1</fullName>
    </recommendedName>
</protein>
<feature type="compositionally biased region" description="Acidic residues" evidence="1">
    <location>
        <begin position="818"/>
        <end position="828"/>
    </location>
</feature>
<evidence type="ECO:0000313" key="8">
    <source>
        <dbReference type="Proteomes" id="UP001153737"/>
    </source>
</evidence>
<reference evidence="7" key="2">
    <citation type="submission" date="2022-10" db="EMBL/GenBank/DDBJ databases">
        <authorList>
            <consortium name="ENA_rothamsted_submissions"/>
            <consortium name="culmorum"/>
            <person name="King R."/>
        </authorList>
    </citation>
    <scope>NUCLEOTIDE SEQUENCE</scope>
</reference>
<dbReference type="PANTHER" id="PTHR20991">
    <property type="entry name" value="PARATHYROID HORMONE-RESPONSIVE B1 GENE"/>
    <property type="match status" value="1"/>
</dbReference>
<reference evidence="7" key="1">
    <citation type="submission" date="2022-01" db="EMBL/GenBank/DDBJ databases">
        <authorList>
            <person name="King R."/>
        </authorList>
    </citation>
    <scope>NUCLEOTIDE SEQUENCE</scope>
</reference>
<dbReference type="GO" id="GO:0060271">
    <property type="term" value="P:cilium assembly"/>
    <property type="evidence" value="ECO:0007669"/>
    <property type="project" value="TreeGrafter"/>
</dbReference>
<dbReference type="InterPro" id="IPR055364">
    <property type="entry name" value="PTHB1_CtH_dom"/>
</dbReference>
<feature type="domain" description="PTHB1 GAE" evidence="3">
    <location>
        <begin position="427"/>
        <end position="508"/>
    </location>
</feature>
<feature type="domain" description="PTHB1 C-terminal helix bundle" evidence="6">
    <location>
        <begin position="728"/>
        <end position="803"/>
    </location>
</feature>
<dbReference type="InterPro" id="IPR036322">
    <property type="entry name" value="WD40_repeat_dom_sf"/>
</dbReference>
<dbReference type="PANTHER" id="PTHR20991:SF0">
    <property type="entry name" value="PROTEIN PTHB1"/>
    <property type="match status" value="1"/>
</dbReference>
<feature type="domain" description="PTHB1 hairpin" evidence="5">
    <location>
        <begin position="624"/>
        <end position="726"/>
    </location>
</feature>
<evidence type="ECO:0000259" key="4">
    <source>
        <dbReference type="Pfam" id="PF23337"/>
    </source>
</evidence>
<evidence type="ECO:0000259" key="3">
    <source>
        <dbReference type="Pfam" id="PF14728"/>
    </source>
</evidence>
<dbReference type="AlphaFoldDB" id="A0A9P0GSE2"/>
<dbReference type="Pfam" id="PF14728">
    <property type="entry name" value="PTHB1_GAE"/>
    <property type="match status" value="1"/>
</dbReference>
<gene>
    <name evidence="7" type="ORF">PHAECO_LOCUS5063</name>
</gene>
<proteinExistence type="predicted"/>
<sequence>MSLFKTREFWTVQSEDDESFDQNSCITTILNSDSDYIISGSHSGVLRVFQPSCSLTENGLSGFIPTDLLIESILESPILQVGCGRLASGSQNFQIAVLHPRVLSVYSLKTKEGVTEHGNQNVLEPLYCHDLRRSAANFTIGPFGSTQNRDFMCVQSLDGMLSFFEQENSVFSCFLPDFLLPTPIVYIKKTDSFITGNGNWKILSYKYNALSETSAKSLSTDISPKVIPEWVYNIGEAFIDISVAEDKVNKQSWVIILGERNLFCLSDRGRIKFMKRFEFSPICFETYMTDGNIYSLIISETSTLLIYQNTTVKWSTMLNFLPICIKRAFFRTVKGAMVLLSEEGRLECCYLGTEPSPFVAPPITHKEIDFETVGEELESMNALIKKSYGTDMKITNQSTEKEIKMHVTVNPNLVPCIFDTNLKDASNLQMCAIVIDLTPQVPFEELQISVAPQLPIKVQPQIQFYTNLSEKASFTCYAYLYEDYPVVSLNVEVSVTMISHLGIPRTLTTCVLLPMKLVATTCPAQKDGEHKVTLSVNKKPVVFLSLFPEFTEEASLTQTSSSIGFQLISNPEITGTILQAKSSERYRVQANSLASLALLIEQLIFRLCRQYSGTEDFKVRLDSSLHANELILYVDRHFEKRQLVSKLEEDLAQLSAQFRIVQKRLIAKLRVKNPSPLTNLQILLKDTHSEIVDVTEKLEVANSELSRAQSSLSCALNLVVNLVKVMDMDENSKGVLESVFSPNVQDLESQNWEDVMDSSLCYLLRTSLAKSEKDKLRIAQTSYEEVKDTSKLGKHLVQVLERISKLENKTEIVVEDTMETLEESDNDNEEKPIGSQFGEASSRLLSARRSLLKNRQKQ</sequence>
<dbReference type="InterPro" id="IPR055363">
    <property type="entry name" value="PTHB1_hp_dom"/>
</dbReference>